<dbReference type="Proteomes" id="UP000182589">
    <property type="component" value="Unassembled WGS sequence"/>
</dbReference>
<comment type="cofactor">
    <cofactor evidence="12">
        <name>a divalent metal cation</name>
        <dbReference type="ChEBI" id="CHEBI:60240"/>
    </cofactor>
    <text evidence="12">Binds 1 divalent metal cation per subunit.</text>
</comment>
<dbReference type="SUPFAM" id="SSF51556">
    <property type="entry name" value="Metallo-dependent hydrolases"/>
    <property type="match status" value="1"/>
</dbReference>
<feature type="binding site" evidence="12">
    <location>
        <position position="224"/>
    </location>
    <ligand>
        <name>Zn(2+)</name>
        <dbReference type="ChEBI" id="CHEBI:29105"/>
    </ligand>
</feature>
<keyword evidence="6 9" id="KW-0119">Carbohydrate metabolism</keyword>
<feature type="binding site" evidence="11">
    <location>
        <position position="280"/>
    </location>
    <ligand>
        <name>substrate</name>
    </ligand>
</feature>
<evidence type="ECO:0000256" key="1">
    <source>
        <dbReference type="ARBA" id="ARBA00010716"/>
    </source>
</evidence>
<dbReference type="GO" id="GO:0008448">
    <property type="term" value="F:N-acetylglucosamine-6-phosphate deacetylase activity"/>
    <property type="evidence" value="ECO:0007669"/>
    <property type="project" value="UniProtKB-EC"/>
</dbReference>
<dbReference type="GO" id="GO:0046872">
    <property type="term" value="F:metal ion binding"/>
    <property type="evidence" value="ECO:0007669"/>
    <property type="project" value="UniProtKB-KW"/>
</dbReference>
<evidence type="ECO:0000256" key="6">
    <source>
        <dbReference type="ARBA" id="ARBA00023277"/>
    </source>
</evidence>
<name>A0A1H2U4B9_9BACL</name>
<keyword evidence="4 12" id="KW-0479">Metal-binding</keyword>
<feature type="binding site" evidence="11">
    <location>
        <begin position="337"/>
        <end position="339"/>
    </location>
    <ligand>
        <name>substrate</name>
    </ligand>
</feature>
<dbReference type="Gene3D" id="2.30.40.10">
    <property type="entry name" value="Urease, subunit C, domain 1"/>
    <property type="match status" value="1"/>
</dbReference>
<feature type="binding site" evidence="11">
    <location>
        <position position="256"/>
    </location>
    <ligand>
        <name>substrate</name>
    </ligand>
</feature>
<evidence type="ECO:0000256" key="5">
    <source>
        <dbReference type="ARBA" id="ARBA00022801"/>
    </source>
</evidence>
<dbReference type="SUPFAM" id="SSF51338">
    <property type="entry name" value="Composite domain of metallo-dependent hydrolases"/>
    <property type="match status" value="1"/>
</dbReference>
<evidence type="ECO:0000256" key="3">
    <source>
        <dbReference type="ARBA" id="ARBA00018029"/>
    </source>
</evidence>
<dbReference type="Gene3D" id="3.20.20.140">
    <property type="entry name" value="Metal-dependent hydrolases"/>
    <property type="match status" value="1"/>
</dbReference>
<evidence type="ECO:0000256" key="12">
    <source>
        <dbReference type="PIRSR" id="PIRSR038994-3"/>
    </source>
</evidence>
<dbReference type="InterPro" id="IPR032466">
    <property type="entry name" value="Metal_Hydrolase"/>
</dbReference>
<feature type="binding site" evidence="11">
    <location>
        <begin position="248"/>
        <end position="249"/>
    </location>
    <ligand>
        <name>substrate</name>
    </ligand>
</feature>
<sequence length="413" mass="44783">MYHEKYKLDELNAKRAIHVDRTTATFVIRNGRLVLEDSICDGGYIYVEQGVIREIGHGESSSRMFAGRSITVFDANDQWILPGFIDIHIHGGDGYEVMDGTIHAIEAISRFHARHGTTGWLPTTLTAQIADLDRVIHVVKRSACRFHGGAQILGIHLEGPFISPKRCGAQNPEFVIPPSMDILKHLTSIAEGFVKKVTIAPELEGALDAICWLTEQGIIVSLGHTDATFQQTLDAIAAGALHATHLFNAMRGLHHREGGVVAAALLTDDVVCEMIADGHHVSPEMMRLAYRLKGRDNLVLITDAMAAVGKADGNYKLGALDVIVQDGVAVLKEGNHLAGSTLTMDEAIRNMVRKVGIDLRDAAYMAATVPARELGLAHTQGSIAVGKRADLVVLDEGLHVVATWIAGRQVFAR</sequence>
<accession>A0A1H2U4B9</accession>
<keyword evidence="5 9" id="KW-0378">Hydrolase</keyword>
<dbReference type="AlphaFoldDB" id="A0A1H2U4B9"/>
<feature type="binding site" evidence="12">
    <location>
        <position position="158"/>
    </location>
    <ligand>
        <name>Zn(2+)</name>
        <dbReference type="ChEBI" id="CHEBI:29105"/>
    </ligand>
</feature>
<dbReference type="RefSeq" id="WP_176780855.1">
    <property type="nucleotide sequence ID" value="NZ_FNOJ01000007.1"/>
</dbReference>
<evidence type="ECO:0000256" key="4">
    <source>
        <dbReference type="ARBA" id="ARBA00022723"/>
    </source>
</evidence>
<dbReference type="InterPro" id="IPR006680">
    <property type="entry name" value="Amidohydro-rel"/>
</dbReference>
<keyword evidence="15" id="KW-1185">Reference proteome</keyword>
<dbReference type="InterPro" id="IPR003764">
    <property type="entry name" value="GlcNAc_6-P_deAcase"/>
</dbReference>
<gene>
    <name evidence="14" type="ORF">SAMN04489725_10723</name>
</gene>
<reference evidence="15" key="1">
    <citation type="submission" date="2016-10" db="EMBL/GenBank/DDBJ databases">
        <authorList>
            <person name="Varghese N."/>
        </authorList>
    </citation>
    <scope>NUCLEOTIDE SEQUENCE [LARGE SCALE GENOMIC DNA]</scope>
    <source>
        <strain evidence="15">DSM 12489</strain>
    </source>
</reference>
<dbReference type="EC" id="3.5.1.25" evidence="2"/>
<dbReference type="NCBIfam" id="TIGR00221">
    <property type="entry name" value="nagA"/>
    <property type="match status" value="1"/>
</dbReference>
<evidence type="ECO:0000313" key="15">
    <source>
        <dbReference type="Proteomes" id="UP000182589"/>
    </source>
</evidence>
<dbReference type="InterPro" id="IPR011059">
    <property type="entry name" value="Metal-dep_hydrolase_composite"/>
</dbReference>
<dbReference type="EMBL" id="FNOJ01000007">
    <property type="protein sequence ID" value="SDW50439.1"/>
    <property type="molecule type" value="Genomic_DNA"/>
</dbReference>
<dbReference type="PANTHER" id="PTHR11113">
    <property type="entry name" value="N-ACETYLGLUCOSAMINE-6-PHOSPHATE DEACETYLASE"/>
    <property type="match status" value="1"/>
</dbReference>
<feature type="active site" description="Proton donor/acceptor" evidence="10">
    <location>
        <position position="303"/>
    </location>
</feature>
<comment type="similarity">
    <text evidence="1 9">Belongs to the metallo-dependent hydrolases superfamily. NagA family.</text>
</comment>
<dbReference type="GO" id="GO:0006046">
    <property type="term" value="P:N-acetylglucosamine catabolic process"/>
    <property type="evidence" value="ECO:0007669"/>
    <property type="project" value="TreeGrafter"/>
</dbReference>
<evidence type="ECO:0000256" key="9">
    <source>
        <dbReference type="PIRNR" id="PIRNR038994"/>
    </source>
</evidence>
<feature type="binding site" evidence="11">
    <location>
        <position position="169"/>
    </location>
    <ligand>
        <name>substrate</name>
    </ligand>
</feature>
<comment type="catalytic activity">
    <reaction evidence="7">
        <text>N-acetyl-D-glucosamine 6-phosphate + H2O = D-glucosamine 6-phosphate + acetate</text>
        <dbReference type="Rhea" id="RHEA:22936"/>
        <dbReference type="ChEBI" id="CHEBI:15377"/>
        <dbReference type="ChEBI" id="CHEBI:30089"/>
        <dbReference type="ChEBI" id="CHEBI:57513"/>
        <dbReference type="ChEBI" id="CHEBI:58725"/>
        <dbReference type="EC" id="3.5.1.25"/>
    </reaction>
</comment>
<evidence type="ECO:0000256" key="10">
    <source>
        <dbReference type="PIRSR" id="PIRSR038994-1"/>
    </source>
</evidence>
<dbReference type="PANTHER" id="PTHR11113:SF14">
    <property type="entry name" value="N-ACETYLGLUCOSAMINE-6-PHOSPHATE DEACETYLASE"/>
    <property type="match status" value="1"/>
</dbReference>
<organism evidence="14 15">
    <name type="scientific">Alicyclobacillus hesperidum</name>
    <dbReference type="NCBI Taxonomy" id="89784"/>
    <lineage>
        <taxon>Bacteria</taxon>
        <taxon>Bacillati</taxon>
        <taxon>Bacillota</taxon>
        <taxon>Bacilli</taxon>
        <taxon>Bacillales</taxon>
        <taxon>Alicyclobacillaceae</taxon>
        <taxon>Alicyclobacillus</taxon>
    </lineage>
</organism>
<dbReference type="Pfam" id="PF01979">
    <property type="entry name" value="Amidohydro_1"/>
    <property type="match status" value="1"/>
</dbReference>
<feature type="domain" description="Amidohydrolase-related" evidence="13">
    <location>
        <begin position="79"/>
        <end position="410"/>
    </location>
</feature>
<protein>
    <recommendedName>
        <fullName evidence="3">N-acetylglucosamine-6-phosphate deacetylase</fullName>
        <ecNumber evidence="2">3.5.1.25</ecNumber>
    </recommendedName>
</protein>
<proteinExistence type="inferred from homology"/>
<dbReference type="CDD" id="cd00854">
    <property type="entry name" value="NagA"/>
    <property type="match status" value="1"/>
</dbReference>
<comment type="pathway">
    <text evidence="8">Amino-sugar metabolism; N-acetylneuraminate degradation; D-fructose 6-phosphate from N-acetylneuraminate: step 4/5.</text>
</comment>
<evidence type="ECO:0000313" key="14">
    <source>
        <dbReference type="EMBL" id="SDW50439.1"/>
    </source>
</evidence>
<evidence type="ECO:0000256" key="2">
    <source>
        <dbReference type="ARBA" id="ARBA00011899"/>
    </source>
</evidence>
<dbReference type="FunFam" id="3.20.20.140:FF:000004">
    <property type="entry name" value="N-acetylglucosamine-6-phosphate deacetylase"/>
    <property type="match status" value="1"/>
</dbReference>
<evidence type="ECO:0000256" key="7">
    <source>
        <dbReference type="ARBA" id="ARBA00047647"/>
    </source>
</evidence>
<feature type="binding site" evidence="12">
    <location>
        <position position="245"/>
    </location>
    <ligand>
        <name>Zn(2+)</name>
        <dbReference type="ChEBI" id="CHEBI:29105"/>
    </ligand>
</feature>
<dbReference type="STRING" id="89784.SAMN04489725_10723"/>
<evidence type="ECO:0000256" key="8">
    <source>
        <dbReference type="ARBA" id="ARBA00060590"/>
    </source>
</evidence>
<evidence type="ECO:0000256" key="11">
    <source>
        <dbReference type="PIRSR" id="PIRSR038994-2"/>
    </source>
</evidence>
<evidence type="ECO:0000259" key="13">
    <source>
        <dbReference type="Pfam" id="PF01979"/>
    </source>
</evidence>
<dbReference type="PIRSF" id="PIRSF038994">
    <property type="entry name" value="NagA"/>
    <property type="match status" value="1"/>
</dbReference>